<dbReference type="EMBL" id="LMWL01000005">
    <property type="protein sequence ID" value="KUM98410.1"/>
    <property type="molecule type" value="Genomic_DNA"/>
</dbReference>
<dbReference type="Proteomes" id="UP000054241">
    <property type="component" value="Unassembled WGS sequence"/>
</dbReference>
<name>A0A101NS90_9ACTN</name>
<comment type="caution">
    <text evidence="2">The sequence shown here is derived from an EMBL/GenBank/DDBJ whole genome shotgun (WGS) entry which is preliminary data.</text>
</comment>
<evidence type="ECO:0000313" key="2">
    <source>
        <dbReference type="EMBL" id="KUM98410.1"/>
    </source>
</evidence>
<protein>
    <recommendedName>
        <fullName evidence="1">CHAT domain-containing protein</fullName>
    </recommendedName>
</protein>
<dbReference type="OrthoDB" id="3206999at2"/>
<evidence type="ECO:0000313" key="3">
    <source>
        <dbReference type="Proteomes" id="UP000054241"/>
    </source>
</evidence>
<feature type="domain" description="CHAT" evidence="1">
    <location>
        <begin position="234"/>
        <end position="539"/>
    </location>
</feature>
<accession>A0A101NS90</accession>
<dbReference type="Pfam" id="PF12770">
    <property type="entry name" value="CHAT"/>
    <property type="match status" value="1"/>
</dbReference>
<sequence length="540" mass="58743">MLEAAVRLLPEVAPRQLARGDQQYALGGFAGLAGDAAALALADRRRTNQECAARALQLLETGRAVLLSQALDTRSDLTDLHEQYPELAARFVELRDQLDQPETSAPAVVPIDNPDTLHEGQDRLIQDRHRLTRDIAATLAAIRTQDAFASFGLPPTTEELLTQADQGSVVVFNISDYRNDALLLTKTGVTAVPLPGLGYTTLIDRINIFRQALYTAGAGANGALRREAQATLSRTLEWLWDVATEPVLTALGHHRQPSPEVIWPRVWWAPGGLLGLLPLHAAGYHTDPVDAPQRRTVLDRVISSYTPTVRALRHTRQRNPAPPSPAHALIVAMPTTPHLPNEGRLDHVPAEVEKLHHHLPDPVLLREPDPDRDPADLSATLPTKNNVLALLPMCPIAHFACHGDSHPTDPSESLLLLHDHDTDPLTVASLAPVQLGQAQLAYLSACRTAAIDAAELLDEAIHLTSAFQLAGFLHVIGTLWEIDDQIAVTVADAFYTHLTTDEGALDVSRAPHALHVAVQAVRDRFPRTPSLWAAYLHAGV</sequence>
<dbReference type="AlphaFoldDB" id="A0A101NS90"/>
<organism evidence="2 3">
    <name type="scientific">Streptomyces cellostaticus</name>
    <dbReference type="NCBI Taxonomy" id="67285"/>
    <lineage>
        <taxon>Bacteria</taxon>
        <taxon>Bacillati</taxon>
        <taxon>Actinomycetota</taxon>
        <taxon>Actinomycetes</taxon>
        <taxon>Kitasatosporales</taxon>
        <taxon>Streptomycetaceae</taxon>
        <taxon>Streptomyces</taxon>
    </lineage>
</organism>
<reference evidence="2 3" key="1">
    <citation type="submission" date="2015-10" db="EMBL/GenBank/DDBJ databases">
        <title>Draft genome sequence of Streptomyces cellostaticus DSM 40189, type strain for the species Streptomyces cellostaticus.</title>
        <authorList>
            <person name="Ruckert C."/>
            <person name="Winkler A."/>
            <person name="Kalinowski J."/>
            <person name="Kampfer P."/>
            <person name="Glaeser S."/>
        </authorList>
    </citation>
    <scope>NUCLEOTIDE SEQUENCE [LARGE SCALE GENOMIC DNA]</scope>
    <source>
        <strain evidence="2 3">DSM 40189</strain>
    </source>
</reference>
<dbReference type="RefSeq" id="WP_066991321.1">
    <property type="nucleotide sequence ID" value="NZ_BNDU01000004.1"/>
</dbReference>
<gene>
    <name evidence="2" type="ORF">AQI88_03270</name>
</gene>
<evidence type="ECO:0000259" key="1">
    <source>
        <dbReference type="Pfam" id="PF12770"/>
    </source>
</evidence>
<proteinExistence type="predicted"/>
<dbReference type="InterPro" id="IPR024983">
    <property type="entry name" value="CHAT_dom"/>
</dbReference>
<dbReference type="STRING" id="67285.AQI88_03270"/>
<keyword evidence="3" id="KW-1185">Reference proteome</keyword>